<dbReference type="AlphaFoldDB" id="A0A438EG58"/>
<dbReference type="Gene3D" id="3.90.1140.10">
    <property type="entry name" value="Cyclic phosphodiesterase"/>
    <property type="match status" value="1"/>
</dbReference>
<evidence type="ECO:0008006" key="4">
    <source>
        <dbReference type="Google" id="ProtNLM"/>
    </source>
</evidence>
<proteinExistence type="predicted"/>
<accession>A0A438EG58</accession>
<reference evidence="2 3" key="1">
    <citation type="journal article" date="2018" name="PLoS Genet.">
        <title>Population sequencing reveals clonal diversity and ancestral inbreeding in the grapevine cultivar Chardonnay.</title>
        <authorList>
            <person name="Roach M.J."/>
            <person name="Johnson D.L."/>
            <person name="Bohlmann J."/>
            <person name="van Vuuren H.J."/>
            <person name="Jones S.J."/>
            <person name="Pretorius I.S."/>
            <person name="Schmidt S.A."/>
            <person name="Borneman A.R."/>
        </authorList>
    </citation>
    <scope>NUCLEOTIDE SEQUENCE [LARGE SCALE GENOMIC DNA]</scope>
    <source>
        <strain evidence="3">cv. Chardonnay</strain>
        <tissue evidence="2">Leaf</tissue>
    </source>
</reference>
<dbReference type="InterPro" id="IPR009097">
    <property type="entry name" value="Cyclic_Pdiesterase"/>
</dbReference>
<protein>
    <recommendedName>
        <fullName evidence="4">Cyclic phosphodiesterase</fullName>
    </recommendedName>
</protein>
<dbReference type="PANTHER" id="PTHR36039">
    <property type="match status" value="1"/>
</dbReference>
<comment type="caution">
    <text evidence="2">The sequence shown here is derived from an EMBL/GenBank/DDBJ whole genome shotgun (WGS) entry which is preliminary data.</text>
</comment>
<evidence type="ECO:0000313" key="3">
    <source>
        <dbReference type="Proteomes" id="UP000288805"/>
    </source>
</evidence>
<dbReference type="SUPFAM" id="SSF55144">
    <property type="entry name" value="LigT-like"/>
    <property type="match status" value="1"/>
</dbReference>
<evidence type="ECO:0000256" key="1">
    <source>
        <dbReference type="SAM" id="Phobius"/>
    </source>
</evidence>
<keyword evidence="1" id="KW-0812">Transmembrane</keyword>
<gene>
    <name evidence="2" type="ORF">CK203_067234</name>
</gene>
<evidence type="ECO:0000313" key="2">
    <source>
        <dbReference type="EMBL" id="RVW46662.1"/>
    </source>
</evidence>
<feature type="transmembrane region" description="Helical" evidence="1">
    <location>
        <begin position="7"/>
        <end position="31"/>
    </location>
</feature>
<dbReference type="EMBL" id="QGNW01001302">
    <property type="protein sequence ID" value="RVW46662.1"/>
    <property type="molecule type" value="Genomic_DNA"/>
</dbReference>
<name>A0A438EG58_VITVI</name>
<dbReference type="Proteomes" id="UP000288805">
    <property type="component" value="Unassembled WGS sequence"/>
</dbReference>
<keyword evidence="1" id="KW-1133">Transmembrane helix</keyword>
<dbReference type="Pfam" id="PF13563">
    <property type="entry name" value="2_5_RNA_ligase2"/>
    <property type="match status" value="1"/>
</dbReference>
<organism evidence="2 3">
    <name type="scientific">Vitis vinifera</name>
    <name type="common">Grape</name>
    <dbReference type="NCBI Taxonomy" id="29760"/>
    <lineage>
        <taxon>Eukaryota</taxon>
        <taxon>Viridiplantae</taxon>
        <taxon>Streptophyta</taxon>
        <taxon>Embryophyta</taxon>
        <taxon>Tracheophyta</taxon>
        <taxon>Spermatophyta</taxon>
        <taxon>Magnoliopsida</taxon>
        <taxon>eudicotyledons</taxon>
        <taxon>Gunneridae</taxon>
        <taxon>Pentapetalae</taxon>
        <taxon>rosids</taxon>
        <taxon>Vitales</taxon>
        <taxon>Vitaceae</taxon>
        <taxon>Viteae</taxon>
        <taxon>Vitis</taxon>
    </lineage>
</organism>
<sequence>MFSSSRVLICLSGLVLDSIWFLSHFSLLGAFRSQFLESGFLFFGAEFCAFDSNAMSQGYAIELYFDPALENQVLKAWNVLARRQISTQLIEIESRPHITLFSSPLIEPARLENIIKSFAGKQEPLPLSFSSIGSLPNDKNVLFLAPTPTLSLLQFHSQLCDALKKEGIEIGEEYRPDSWIPHCPSCSGSPQDSNGGGVQCIAGFEVAGYWVCNGHRVGGVFAGSRTLLLCAQ</sequence>
<keyword evidence="1" id="KW-0472">Membrane</keyword>
<dbReference type="PANTHER" id="PTHR36039:SF2">
    <property type="entry name" value="RNA LIGASE_CYCLIC NUCLEOTIDE PHOSPHODIESTERASE FAMILY PROTEIN"/>
    <property type="match status" value="1"/>
</dbReference>